<evidence type="ECO:0000313" key="4">
    <source>
        <dbReference type="Proteomes" id="UP000078237"/>
    </source>
</evidence>
<dbReference type="InterPro" id="IPR052585">
    <property type="entry name" value="Lipid_raft_assoc_Zn_ADH"/>
</dbReference>
<comment type="caution">
    <text evidence="3">The sequence shown here is derived from an EMBL/GenBank/DDBJ whole genome shotgun (WGS) entry which is preliminary data.</text>
</comment>
<protein>
    <submittedName>
        <fullName evidence="3">Quinone-oxidoreductase, chloroplastic</fullName>
    </submittedName>
</protein>
<keyword evidence="4" id="KW-1185">Reference proteome</keyword>
<dbReference type="EMBL" id="LCTW02000206">
    <property type="protein sequence ID" value="KXX76527.1"/>
    <property type="molecule type" value="Genomic_DNA"/>
</dbReference>
<name>A0A175VYB8_9PEZI</name>
<feature type="domain" description="Alcohol dehydrogenase-like C-terminal" evidence="2">
    <location>
        <begin position="203"/>
        <end position="282"/>
    </location>
</feature>
<dbReference type="SUPFAM" id="SSF51735">
    <property type="entry name" value="NAD(P)-binding Rossmann-fold domains"/>
    <property type="match status" value="1"/>
</dbReference>
<dbReference type="Gene3D" id="3.40.50.720">
    <property type="entry name" value="NAD(P)-binding Rossmann-like Domain"/>
    <property type="match status" value="1"/>
</dbReference>
<dbReference type="OrthoDB" id="3509362at2759"/>
<dbReference type="PANTHER" id="PTHR43482:SF1">
    <property type="entry name" value="PROTEIN AST1-RELATED"/>
    <property type="match status" value="1"/>
</dbReference>
<evidence type="ECO:0000259" key="2">
    <source>
        <dbReference type="Pfam" id="PF00107"/>
    </source>
</evidence>
<dbReference type="STRING" id="100816.A0A175VYB8"/>
<reference evidence="3 4" key="1">
    <citation type="journal article" date="2016" name="Genome Announc.">
        <title>Genome Sequence of Madurella mycetomatis mm55, Isolated from a Human Mycetoma Case in Sudan.</title>
        <authorList>
            <person name="Smit S."/>
            <person name="Derks M.F."/>
            <person name="Bervoets S."/>
            <person name="Fahal A."/>
            <person name="van Leeuwen W."/>
            <person name="van Belkum A."/>
            <person name="van de Sande W.W."/>
        </authorList>
    </citation>
    <scope>NUCLEOTIDE SEQUENCE [LARGE SCALE GENOMIC DNA]</scope>
    <source>
        <strain evidence="4">mm55</strain>
    </source>
</reference>
<dbReference type="Gene3D" id="3.90.180.10">
    <property type="entry name" value="Medium-chain alcohol dehydrogenases, catalytic domain"/>
    <property type="match status" value="1"/>
</dbReference>
<dbReference type="InterPro" id="IPR036291">
    <property type="entry name" value="NAD(P)-bd_dom_sf"/>
</dbReference>
<feature type="region of interest" description="Disordered" evidence="1">
    <location>
        <begin position="64"/>
        <end position="90"/>
    </location>
</feature>
<dbReference type="Proteomes" id="UP000078237">
    <property type="component" value="Unassembled WGS sequence"/>
</dbReference>
<gene>
    <name evidence="3" type="ORF">MMYC01_206874</name>
</gene>
<sequence length="346" mass="37884">MSKWPKSSQPVAKELLHCIDENNNNADVFRIDDPQWPGVDAVSNLPLHILRVHAVAIHSGEIWPRRENGAEDDDEAPERVPGDSDKEPCQISGHEFSGVVVSTSSRSPLKPGTEVYGRASFLGDGCSRAYAVATFYELAVKPKTWDWAKCAATPIGGLVTFQPLFSFPLLVEPALEERGHEAAAKGPNNTSCLLITGAASLAGVWAIQLAKLAGVSRIVCICSAEHIPLVRQMGGHVALDWATDRSLKEWTNASGGQFTTIVDFMGEAILTRAWGLVHPRGRKDAQRCPQYRGSQACKVLIKLKPMASHSPIDLLRVHGRKWDNPSDFDEGLIRLSRGEDAFEEYD</sequence>
<dbReference type="SUPFAM" id="SSF50129">
    <property type="entry name" value="GroES-like"/>
    <property type="match status" value="1"/>
</dbReference>
<dbReference type="InterPro" id="IPR011032">
    <property type="entry name" value="GroES-like_sf"/>
</dbReference>
<proteinExistence type="predicted"/>
<dbReference type="PANTHER" id="PTHR43482">
    <property type="entry name" value="PROTEIN AST1-RELATED"/>
    <property type="match status" value="1"/>
</dbReference>
<dbReference type="InterPro" id="IPR013149">
    <property type="entry name" value="ADH-like_C"/>
</dbReference>
<evidence type="ECO:0000313" key="3">
    <source>
        <dbReference type="EMBL" id="KXX76527.1"/>
    </source>
</evidence>
<accession>A0A175VYB8</accession>
<dbReference type="Pfam" id="PF00107">
    <property type="entry name" value="ADH_zinc_N"/>
    <property type="match status" value="1"/>
</dbReference>
<feature type="compositionally biased region" description="Basic and acidic residues" evidence="1">
    <location>
        <begin position="77"/>
        <end position="88"/>
    </location>
</feature>
<dbReference type="AlphaFoldDB" id="A0A175VYB8"/>
<evidence type="ECO:0000256" key="1">
    <source>
        <dbReference type="SAM" id="MobiDB-lite"/>
    </source>
</evidence>
<organism evidence="3 4">
    <name type="scientific">Madurella mycetomatis</name>
    <dbReference type="NCBI Taxonomy" id="100816"/>
    <lineage>
        <taxon>Eukaryota</taxon>
        <taxon>Fungi</taxon>
        <taxon>Dikarya</taxon>
        <taxon>Ascomycota</taxon>
        <taxon>Pezizomycotina</taxon>
        <taxon>Sordariomycetes</taxon>
        <taxon>Sordariomycetidae</taxon>
        <taxon>Sordariales</taxon>
        <taxon>Sordariales incertae sedis</taxon>
        <taxon>Madurella</taxon>
    </lineage>
</organism>
<dbReference type="VEuPathDB" id="FungiDB:MMYC01_206874"/>